<dbReference type="InterPro" id="IPR000847">
    <property type="entry name" value="LysR_HTH_N"/>
</dbReference>
<dbReference type="Proteomes" id="UP000294555">
    <property type="component" value="Unassembled WGS sequence"/>
</dbReference>
<evidence type="ECO:0000259" key="5">
    <source>
        <dbReference type="PROSITE" id="PS50931"/>
    </source>
</evidence>
<organism evidence="6 7">
    <name type="scientific">Sodalis ligni</name>
    <dbReference type="NCBI Taxonomy" id="2697027"/>
    <lineage>
        <taxon>Bacteria</taxon>
        <taxon>Pseudomonadati</taxon>
        <taxon>Pseudomonadota</taxon>
        <taxon>Gammaproteobacteria</taxon>
        <taxon>Enterobacterales</taxon>
        <taxon>Bruguierivoracaceae</taxon>
        <taxon>Sodalis</taxon>
    </lineage>
</organism>
<dbReference type="InterPro" id="IPR058163">
    <property type="entry name" value="LysR-type_TF_proteobact-type"/>
</dbReference>
<gene>
    <name evidence="6" type="ORF">EZJ58_1245</name>
</gene>
<keyword evidence="4" id="KW-0804">Transcription</keyword>
<dbReference type="EMBL" id="SJOI01000001">
    <property type="protein sequence ID" value="TCL03192.1"/>
    <property type="molecule type" value="Genomic_DNA"/>
</dbReference>
<dbReference type="SUPFAM" id="SSF53850">
    <property type="entry name" value="Periplasmic binding protein-like II"/>
    <property type="match status" value="1"/>
</dbReference>
<dbReference type="Gene3D" id="3.40.190.290">
    <property type="match status" value="1"/>
</dbReference>
<dbReference type="CDD" id="cd08422">
    <property type="entry name" value="PBP2_CrgA_like"/>
    <property type="match status" value="1"/>
</dbReference>
<sequence>MYSESYPLAEVASIPSAEHSLSDPYMMARMLFFMHLGMSGSISSASEKMGVSISSGSRWLADLEKDIGCQLYRRNNKSQRLTEAGVYLHNKFFLIHEEVCQLKRALSDFSTVNQGTIRICCTPVYAGKFLIPIVARYLAMYKRVNFTINVSAFGIRSWKEYDIIIGAINSLNSHHDDELPLVRRNLMCEPFVTVASPAYLALNGEPKHPSELSQYHCLYASSLTGGNEWAYALNDERHFYKVAKSLEICDSALLRKAVMAGAGIAYLPRYVVQQDINSGRLATILNRWKTSDWLLNLYYPSQRYMTGCLTSFKEYLLEQHAKVLEQGIFAADTL</sequence>
<dbReference type="SUPFAM" id="SSF46785">
    <property type="entry name" value="Winged helix' DNA-binding domain"/>
    <property type="match status" value="1"/>
</dbReference>
<dbReference type="InterPro" id="IPR005119">
    <property type="entry name" value="LysR_subst-bd"/>
</dbReference>
<dbReference type="GO" id="GO:0003700">
    <property type="term" value="F:DNA-binding transcription factor activity"/>
    <property type="evidence" value="ECO:0007669"/>
    <property type="project" value="InterPro"/>
</dbReference>
<dbReference type="GO" id="GO:0003677">
    <property type="term" value="F:DNA binding"/>
    <property type="evidence" value="ECO:0007669"/>
    <property type="project" value="UniProtKB-KW"/>
</dbReference>
<reference evidence="6 7" key="1">
    <citation type="submission" date="2019-02" db="EMBL/GenBank/DDBJ databases">
        <title>Investigation of anaerobic lignin degradation for improved lignocellulosic biofuels.</title>
        <authorList>
            <person name="Deangelis K."/>
        </authorList>
    </citation>
    <scope>NUCLEOTIDE SEQUENCE [LARGE SCALE GENOMIC DNA]</scope>
    <source>
        <strain evidence="6 7">159R</strain>
    </source>
</reference>
<feature type="domain" description="HTH lysR-type" evidence="5">
    <location>
        <begin position="39"/>
        <end position="82"/>
    </location>
</feature>
<comment type="similarity">
    <text evidence="1">Belongs to the LysR transcriptional regulatory family.</text>
</comment>
<dbReference type="OrthoDB" id="9110639at2"/>
<evidence type="ECO:0000313" key="6">
    <source>
        <dbReference type="EMBL" id="TCL03192.1"/>
    </source>
</evidence>
<comment type="caution">
    <text evidence="6">The sequence shown here is derived from an EMBL/GenBank/DDBJ whole genome shotgun (WGS) entry which is preliminary data.</text>
</comment>
<dbReference type="AlphaFoldDB" id="A0A4R1N7P3"/>
<dbReference type="PROSITE" id="PS50931">
    <property type="entry name" value="HTH_LYSR"/>
    <property type="match status" value="1"/>
</dbReference>
<proteinExistence type="inferred from homology"/>
<evidence type="ECO:0000256" key="2">
    <source>
        <dbReference type="ARBA" id="ARBA00023015"/>
    </source>
</evidence>
<dbReference type="RefSeq" id="WP_132922087.1">
    <property type="nucleotide sequence ID" value="NZ_SJOI01000001.1"/>
</dbReference>
<evidence type="ECO:0000256" key="1">
    <source>
        <dbReference type="ARBA" id="ARBA00009437"/>
    </source>
</evidence>
<name>A0A4R1N7P3_9GAMM</name>
<dbReference type="InterPro" id="IPR036388">
    <property type="entry name" value="WH-like_DNA-bd_sf"/>
</dbReference>
<evidence type="ECO:0000256" key="4">
    <source>
        <dbReference type="ARBA" id="ARBA00023163"/>
    </source>
</evidence>
<dbReference type="PANTHER" id="PTHR30537">
    <property type="entry name" value="HTH-TYPE TRANSCRIPTIONAL REGULATOR"/>
    <property type="match status" value="1"/>
</dbReference>
<evidence type="ECO:0000256" key="3">
    <source>
        <dbReference type="ARBA" id="ARBA00023125"/>
    </source>
</evidence>
<keyword evidence="7" id="KW-1185">Reference proteome</keyword>
<evidence type="ECO:0000313" key="7">
    <source>
        <dbReference type="Proteomes" id="UP000294555"/>
    </source>
</evidence>
<dbReference type="Gene3D" id="1.10.10.10">
    <property type="entry name" value="Winged helix-like DNA-binding domain superfamily/Winged helix DNA-binding domain"/>
    <property type="match status" value="1"/>
</dbReference>
<dbReference type="Pfam" id="PF00126">
    <property type="entry name" value="HTH_1"/>
    <property type="match status" value="1"/>
</dbReference>
<dbReference type="Pfam" id="PF03466">
    <property type="entry name" value="LysR_substrate"/>
    <property type="match status" value="1"/>
</dbReference>
<dbReference type="PANTHER" id="PTHR30537:SF5">
    <property type="entry name" value="HTH-TYPE TRANSCRIPTIONAL ACTIVATOR TTDR-RELATED"/>
    <property type="match status" value="1"/>
</dbReference>
<keyword evidence="2" id="KW-0805">Transcription regulation</keyword>
<accession>A0A4R1N7P3</accession>
<dbReference type="InterPro" id="IPR036390">
    <property type="entry name" value="WH_DNA-bd_sf"/>
</dbReference>
<keyword evidence="3 6" id="KW-0238">DNA-binding</keyword>
<protein>
    <submittedName>
        <fullName evidence="6">DNA-binding transcriptional LysR family regulator</fullName>
    </submittedName>
</protein>